<dbReference type="InterPro" id="IPR003961">
    <property type="entry name" value="FN3_dom"/>
</dbReference>
<name>A0A6G1QCP5_CHAAH</name>
<dbReference type="Gene3D" id="2.60.40.10">
    <property type="entry name" value="Immunoglobulins"/>
    <property type="match status" value="4"/>
</dbReference>
<gene>
    <name evidence="12" type="ORF">EXN66_Car016127</name>
</gene>
<reference evidence="12 13" key="1">
    <citation type="submission" date="2019-02" db="EMBL/GenBank/DDBJ databases">
        <title>Opniocepnalus argus genome.</title>
        <authorList>
            <person name="Zhou C."/>
            <person name="Xiao S."/>
        </authorList>
    </citation>
    <scope>NUCLEOTIDE SEQUENCE [LARGE SCALE GENOMIC DNA]</scope>
    <source>
        <strain evidence="12">OARG1902GOOAL</strain>
        <tissue evidence="12">Muscle</tissue>
    </source>
</reference>
<evidence type="ECO:0000313" key="13">
    <source>
        <dbReference type="Proteomes" id="UP000503349"/>
    </source>
</evidence>
<feature type="region of interest" description="Disordered" evidence="8">
    <location>
        <begin position="617"/>
        <end position="682"/>
    </location>
</feature>
<organism evidence="12 13">
    <name type="scientific">Channa argus</name>
    <name type="common">Northern snakehead</name>
    <name type="synonym">Ophicephalus argus</name>
    <dbReference type="NCBI Taxonomy" id="215402"/>
    <lineage>
        <taxon>Eukaryota</taxon>
        <taxon>Metazoa</taxon>
        <taxon>Chordata</taxon>
        <taxon>Craniata</taxon>
        <taxon>Vertebrata</taxon>
        <taxon>Euteleostomi</taxon>
        <taxon>Actinopterygii</taxon>
        <taxon>Neopterygii</taxon>
        <taxon>Teleostei</taxon>
        <taxon>Neoteleostei</taxon>
        <taxon>Acanthomorphata</taxon>
        <taxon>Anabantaria</taxon>
        <taxon>Anabantiformes</taxon>
        <taxon>Channoidei</taxon>
        <taxon>Channidae</taxon>
        <taxon>Channa</taxon>
    </lineage>
</organism>
<dbReference type="PANTHER" id="PTHR23037">
    <property type="entry name" value="CYTOKINE RECEPTOR"/>
    <property type="match status" value="1"/>
</dbReference>
<dbReference type="Proteomes" id="UP000503349">
    <property type="component" value="Chromosome 15"/>
</dbReference>
<evidence type="ECO:0000256" key="7">
    <source>
        <dbReference type="ARBA" id="ARBA00023180"/>
    </source>
</evidence>
<dbReference type="PANTHER" id="PTHR23037:SF41">
    <property type="entry name" value="COLONY STIMULATING FACTOR 2 RECEPTOR, BETA, LOW-AFFINITY (GRANULOCYTE-MACROPHAGE) PRECURSOR"/>
    <property type="match status" value="1"/>
</dbReference>
<proteinExistence type="predicted"/>
<dbReference type="SMART" id="SM00060">
    <property type="entry name" value="FN3"/>
    <property type="match status" value="2"/>
</dbReference>
<keyword evidence="13" id="KW-1185">Reference proteome</keyword>
<evidence type="ECO:0000256" key="6">
    <source>
        <dbReference type="ARBA" id="ARBA00023170"/>
    </source>
</evidence>
<evidence type="ECO:0000259" key="11">
    <source>
        <dbReference type="PROSITE" id="PS50853"/>
    </source>
</evidence>
<evidence type="ECO:0000256" key="4">
    <source>
        <dbReference type="ARBA" id="ARBA00022989"/>
    </source>
</evidence>
<dbReference type="EMBL" id="CM015726">
    <property type="protein sequence ID" value="KAF3700440.1"/>
    <property type="molecule type" value="Genomic_DNA"/>
</dbReference>
<feature type="region of interest" description="Disordered" evidence="8">
    <location>
        <begin position="574"/>
        <end position="595"/>
    </location>
</feature>
<evidence type="ECO:0000256" key="1">
    <source>
        <dbReference type="ARBA" id="ARBA00004479"/>
    </source>
</evidence>
<dbReference type="GO" id="GO:0004896">
    <property type="term" value="F:cytokine receptor activity"/>
    <property type="evidence" value="ECO:0007669"/>
    <property type="project" value="TreeGrafter"/>
</dbReference>
<evidence type="ECO:0000256" key="3">
    <source>
        <dbReference type="ARBA" id="ARBA00022729"/>
    </source>
</evidence>
<dbReference type="GO" id="GO:0009897">
    <property type="term" value="C:external side of plasma membrane"/>
    <property type="evidence" value="ECO:0007669"/>
    <property type="project" value="TreeGrafter"/>
</dbReference>
<keyword evidence="7" id="KW-0325">Glycoprotein</keyword>
<accession>A0A6G1QCP5</accession>
<dbReference type="InterPro" id="IPR036116">
    <property type="entry name" value="FN3_sf"/>
</dbReference>
<evidence type="ECO:0000256" key="2">
    <source>
        <dbReference type="ARBA" id="ARBA00022692"/>
    </source>
</evidence>
<dbReference type="AlphaFoldDB" id="A0A6G1QCP5"/>
<feature type="transmembrane region" description="Helical" evidence="9">
    <location>
        <begin position="442"/>
        <end position="462"/>
    </location>
</feature>
<protein>
    <submittedName>
        <fullName evidence="12">Interleukin-3 receptor class 2 subunit beta</fullName>
    </submittedName>
</protein>
<keyword evidence="4 9" id="KW-1133">Transmembrane helix</keyword>
<keyword evidence="3 10" id="KW-0732">Signal</keyword>
<dbReference type="CDD" id="cd00063">
    <property type="entry name" value="FN3"/>
    <property type="match status" value="2"/>
</dbReference>
<feature type="signal peptide" evidence="10">
    <location>
        <begin position="1"/>
        <end position="27"/>
    </location>
</feature>
<feature type="chain" id="PRO_5026035023" evidence="10">
    <location>
        <begin position="28"/>
        <end position="682"/>
    </location>
</feature>
<reference evidence="13" key="2">
    <citation type="submission" date="2019-02" db="EMBL/GenBank/DDBJ databases">
        <title>Opniocepnalus argus Var Kimnra genome.</title>
        <authorList>
            <person name="Zhou C."/>
            <person name="Xiao S."/>
        </authorList>
    </citation>
    <scope>NUCLEOTIDE SEQUENCE [LARGE SCALE GENOMIC DNA]</scope>
</reference>
<evidence type="ECO:0000256" key="5">
    <source>
        <dbReference type="ARBA" id="ARBA00023136"/>
    </source>
</evidence>
<evidence type="ECO:0000313" key="12">
    <source>
        <dbReference type="EMBL" id="KAF3700440.1"/>
    </source>
</evidence>
<keyword evidence="2 9" id="KW-0812">Transmembrane</keyword>
<comment type="subcellular location">
    <subcellularLocation>
        <location evidence="1">Membrane</location>
        <topology evidence="1">Single-pass type I membrane protein</topology>
    </subcellularLocation>
</comment>
<evidence type="ECO:0000256" key="9">
    <source>
        <dbReference type="SAM" id="Phobius"/>
    </source>
</evidence>
<keyword evidence="6 12" id="KW-0675">Receptor</keyword>
<dbReference type="PROSITE" id="PS50853">
    <property type="entry name" value="FN3"/>
    <property type="match status" value="2"/>
</dbReference>
<keyword evidence="5 9" id="KW-0472">Membrane</keyword>
<dbReference type="SUPFAM" id="SSF49265">
    <property type="entry name" value="Fibronectin type III"/>
    <property type="match status" value="3"/>
</dbReference>
<dbReference type="InterPro" id="IPR013783">
    <property type="entry name" value="Ig-like_fold"/>
</dbReference>
<evidence type="ECO:0000256" key="10">
    <source>
        <dbReference type="SAM" id="SignalP"/>
    </source>
</evidence>
<evidence type="ECO:0000256" key="8">
    <source>
        <dbReference type="SAM" id="MobiDB-lite"/>
    </source>
</evidence>
<feature type="compositionally biased region" description="Basic and acidic residues" evidence="8">
    <location>
        <begin position="574"/>
        <end position="589"/>
    </location>
</feature>
<feature type="domain" description="Fibronectin type-III" evidence="11">
    <location>
        <begin position="142"/>
        <end position="238"/>
    </location>
</feature>
<sequence length="682" mass="76814">MGSKPTLSTRMMHLFWVVFWSVHPLPALLSGPDHFTVQESNVSPLLKSLHCHNDYEANVYCEWRDHTNEPLQLWSGTSNNRTLCVPYSPPVQDQPGTVHCKYKADAFSIGTKHTVFFLRNDSVPSSVPQQPVGLFQHLRARTPVKLSTHDAGDEGRRLTWSSPYPSSSALNKELTYQLRFRTDRQNSWTTKDVTNTSVTLEKHLLRPGHSCEAKVRARASMGQWSDWSPVVSWHIEQDPEQPPSLHCVLNSETEVVCSWEVSRQLAHLITYQLHCRHNHTAPPERCCESPTSDLSGTLLRYSCLLNVTEPEHTLLELLPTPSARTFKMHQHIRPKPPQRVEVKDRADNWIVKWTEPSTASIVSLYYQVCYYRTQDQTCTPTDVPDLSFTIPAMLLVPSQTYQVKVRSLVVPGEGPSYGGIPSEWTDPKEWTSHPATWSFTNFLYILISVFVAALFLSFYCTFPTCQRKVILWVDSVPSPGKSKILSDIKSATSRPIVQSEDTFICKVLDTVSTCSSEASLWPNLDTVKKRLEPDEGFWNCDNLGDNLTERITGLDTSSMSFSGPYILCQSDKKSTNTKTELKEKEDKASSNDPASPMSCLLYGEGYVCLPSRTTSRSTQDLVSHSDSNQNTQMHDSAEQTEQQCPDATLRDQPPAYASRPLSSWPQGGHMPASGYCVLPKPQ</sequence>
<feature type="domain" description="Fibronectin type-III" evidence="11">
    <location>
        <begin position="333"/>
        <end position="435"/>
    </location>
</feature>
<feature type="compositionally biased region" description="Polar residues" evidence="8">
    <location>
        <begin position="617"/>
        <end position="645"/>
    </location>
</feature>